<evidence type="ECO:0000256" key="3">
    <source>
        <dbReference type="ARBA" id="ARBA00022475"/>
    </source>
</evidence>
<evidence type="ECO:0000313" key="9">
    <source>
        <dbReference type="EMBL" id="BBM38354.1"/>
    </source>
</evidence>
<evidence type="ECO:0000256" key="1">
    <source>
        <dbReference type="ARBA" id="ARBA00004162"/>
    </source>
</evidence>
<dbReference type="RefSeq" id="WP_026746507.1">
    <property type="nucleotide sequence ID" value="NZ_AP019823.1"/>
</dbReference>
<evidence type="ECO:0000256" key="8">
    <source>
        <dbReference type="SAM" id="Phobius"/>
    </source>
</evidence>
<dbReference type="GO" id="GO:0015031">
    <property type="term" value="P:protein transport"/>
    <property type="evidence" value="ECO:0007669"/>
    <property type="project" value="UniProtKB-KW"/>
</dbReference>
<evidence type="ECO:0000256" key="7">
    <source>
        <dbReference type="RuleBase" id="RU003879"/>
    </source>
</evidence>
<keyword evidence="7" id="KW-0813">Transport</keyword>
<keyword evidence="5 8" id="KW-1133">Transmembrane helix</keyword>
<dbReference type="InterPro" id="IPR003400">
    <property type="entry name" value="ExbD"/>
</dbReference>
<dbReference type="PANTHER" id="PTHR30558:SF3">
    <property type="entry name" value="BIOPOLYMER TRANSPORT PROTEIN EXBD-RELATED"/>
    <property type="match status" value="1"/>
</dbReference>
<keyword evidence="6 8" id="KW-0472">Membrane</keyword>
<proteinExistence type="inferred from homology"/>
<dbReference type="GO" id="GO:0005886">
    <property type="term" value="C:plasma membrane"/>
    <property type="evidence" value="ECO:0007669"/>
    <property type="project" value="UniProtKB-SubCell"/>
</dbReference>
<keyword evidence="3" id="KW-1003">Cell membrane</keyword>
<reference evidence="9 10" key="1">
    <citation type="submission" date="2019-07" db="EMBL/GenBank/DDBJ databases">
        <title>Complete Genome Sequence of Leptotrichia hofstadii Strain JCM16775.</title>
        <authorList>
            <person name="Watanabe S."/>
            <person name="Cui L."/>
        </authorList>
    </citation>
    <scope>NUCLEOTIDE SEQUENCE [LARGE SCALE GENOMIC DNA]</scope>
    <source>
        <strain evidence="9 10">JCM16775</strain>
    </source>
</reference>
<gene>
    <name evidence="9" type="ORF">JCM16775_1062</name>
</gene>
<dbReference type="PANTHER" id="PTHR30558">
    <property type="entry name" value="EXBD MEMBRANE COMPONENT OF PMF-DRIVEN MACROMOLECULE IMPORT SYSTEM"/>
    <property type="match status" value="1"/>
</dbReference>
<evidence type="ECO:0000256" key="2">
    <source>
        <dbReference type="ARBA" id="ARBA00005811"/>
    </source>
</evidence>
<sequence>MKFSNRRKRQNVDISMLNLIDVIFMLLIFFMLATTFNNYSQFQLSVPKTSAQLEKKEDTKIEVIVNKDKKYFLKIDDKTRELSQNEIASEFSKLPKKALKNITLTADEHLEYKDIVDTMSILKNMNIENISLNIQNKN</sequence>
<feature type="transmembrane region" description="Helical" evidence="8">
    <location>
        <begin position="12"/>
        <end position="33"/>
    </location>
</feature>
<comment type="subcellular location">
    <subcellularLocation>
        <location evidence="1">Cell membrane</location>
        <topology evidence="1">Single-pass membrane protein</topology>
    </subcellularLocation>
    <subcellularLocation>
        <location evidence="7">Cell membrane</location>
        <topology evidence="7">Single-pass type II membrane protein</topology>
    </subcellularLocation>
</comment>
<protein>
    <submittedName>
        <fullName evidence="9">Biopolymertransporter ExbD/TolR</fullName>
    </submittedName>
</protein>
<dbReference type="Pfam" id="PF02472">
    <property type="entry name" value="ExbD"/>
    <property type="match status" value="1"/>
</dbReference>
<dbReference type="KEGG" id="lhf:JCM16775_1062"/>
<organism evidence="9 10">
    <name type="scientific">Leptotrichia hofstadii</name>
    <dbReference type="NCBI Taxonomy" id="157688"/>
    <lineage>
        <taxon>Bacteria</taxon>
        <taxon>Fusobacteriati</taxon>
        <taxon>Fusobacteriota</taxon>
        <taxon>Fusobacteriia</taxon>
        <taxon>Fusobacteriales</taxon>
        <taxon>Leptotrichiaceae</taxon>
        <taxon>Leptotrichia</taxon>
    </lineage>
</organism>
<keyword evidence="10" id="KW-1185">Reference proteome</keyword>
<dbReference type="GO" id="GO:0022857">
    <property type="term" value="F:transmembrane transporter activity"/>
    <property type="evidence" value="ECO:0007669"/>
    <property type="project" value="InterPro"/>
</dbReference>
<name>A0A510JGF7_9FUSO</name>
<evidence type="ECO:0000313" key="10">
    <source>
        <dbReference type="Proteomes" id="UP000321892"/>
    </source>
</evidence>
<evidence type="ECO:0000256" key="5">
    <source>
        <dbReference type="ARBA" id="ARBA00022989"/>
    </source>
</evidence>
<dbReference type="OrthoDB" id="9793581at2"/>
<dbReference type="Proteomes" id="UP000321892">
    <property type="component" value="Chromosome"/>
</dbReference>
<accession>A0A510JGF7</accession>
<comment type="similarity">
    <text evidence="2 7">Belongs to the ExbD/TolR family.</text>
</comment>
<evidence type="ECO:0000256" key="6">
    <source>
        <dbReference type="ARBA" id="ARBA00023136"/>
    </source>
</evidence>
<keyword evidence="7" id="KW-0653">Protein transport</keyword>
<dbReference type="EMBL" id="AP019823">
    <property type="protein sequence ID" value="BBM38354.1"/>
    <property type="molecule type" value="Genomic_DNA"/>
</dbReference>
<evidence type="ECO:0000256" key="4">
    <source>
        <dbReference type="ARBA" id="ARBA00022692"/>
    </source>
</evidence>
<dbReference type="AlphaFoldDB" id="A0A510JGF7"/>
<keyword evidence="4 7" id="KW-0812">Transmembrane</keyword>
<dbReference type="Gene3D" id="3.30.420.270">
    <property type="match status" value="1"/>
</dbReference>